<organism evidence="2 3">
    <name type="scientific">Bordetella pseudohinzii</name>
    <dbReference type="NCBI Taxonomy" id="1331258"/>
    <lineage>
        <taxon>Bacteria</taxon>
        <taxon>Pseudomonadati</taxon>
        <taxon>Pseudomonadota</taxon>
        <taxon>Betaproteobacteria</taxon>
        <taxon>Burkholderiales</taxon>
        <taxon>Alcaligenaceae</taxon>
        <taxon>Bordetella</taxon>
    </lineage>
</organism>
<proteinExistence type="predicted"/>
<dbReference type="RefSeq" id="WP_053073224.1">
    <property type="nucleotide sequence ID" value="NZ_CAJGUP010000105.1"/>
</dbReference>
<sequence length="236" mass="26690">MQQPASPFEAAQALPMPWVKKLFQRFAAMYGDKLPKMWRRVPEEQMHAIWAEDLCGFSGHEIVVGLNACKQREWPPTLPEFMKMCRPWMNPEVAYHEAVAGMACRRHGDKGQWSHPAIYWAAVNTGSHNLLNSTYTTMKARWERAFSDELAKDDWHPVPDVHAALPAPGQTRATRAQIDPEIAKMVESALKPKRDPKAWAKTILAEQEKKGGRRHAHAVLIMAKRALGIELAPGEV</sequence>
<evidence type="ECO:0000313" key="2">
    <source>
        <dbReference type="EMBL" id="CUI96870.1"/>
    </source>
</evidence>
<gene>
    <name evidence="1" type="ORF">BBN53_15960</name>
    <name evidence="2" type="ORF">ERS370011_03106</name>
</gene>
<dbReference type="EMBL" id="CP016440">
    <property type="protein sequence ID" value="ANY17239.1"/>
    <property type="molecule type" value="Genomic_DNA"/>
</dbReference>
<dbReference type="OrthoDB" id="8946427at2"/>
<keyword evidence="4" id="KW-1185">Reference proteome</keyword>
<dbReference type="Proteomes" id="UP000092950">
    <property type="component" value="Chromosome"/>
</dbReference>
<name>A0A0M7GNB0_9BORD</name>
<dbReference type="KEGG" id="bpdz:BBN53_15960"/>
<evidence type="ECO:0000313" key="1">
    <source>
        <dbReference type="EMBL" id="ANY17239.1"/>
    </source>
</evidence>
<protein>
    <recommendedName>
        <fullName evidence="5">Replication protein P</fullName>
    </recommendedName>
</protein>
<dbReference type="EMBL" id="CYTV01000009">
    <property type="protein sequence ID" value="CUI96870.1"/>
    <property type="molecule type" value="Genomic_DNA"/>
</dbReference>
<reference evidence="1 4" key="2">
    <citation type="submission" date="2016-07" db="EMBL/GenBank/DDBJ databases">
        <title>Complete genome sequences of Bordetella pseudohinzii.</title>
        <authorList>
            <person name="Spilker T."/>
            <person name="Darrah R."/>
            <person name="LiPuma J.J."/>
        </authorList>
    </citation>
    <scope>NUCLEOTIDE SEQUENCE [LARGE SCALE GENOMIC DNA]</scope>
    <source>
        <strain evidence="1 4">HI4681</strain>
    </source>
</reference>
<evidence type="ECO:0000313" key="3">
    <source>
        <dbReference type="Proteomes" id="UP000053096"/>
    </source>
</evidence>
<reference evidence="2 3" key="1">
    <citation type="submission" date="2015-09" db="EMBL/GenBank/DDBJ databases">
        <authorList>
            <person name="Jackson K.R."/>
            <person name="Lunt B.L."/>
            <person name="Fisher J.N.B."/>
            <person name="Gardner A.V."/>
            <person name="Bailey M.E."/>
            <person name="Deus L.M."/>
            <person name="Earl A.S."/>
            <person name="Gibby P.D."/>
            <person name="Hartmann K.A."/>
            <person name="Liu J.E."/>
            <person name="Manci A.M."/>
            <person name="Nielsen D.A."/>
            <person name="Solomon M.B."/>
            <person name="Breakwell D.P."/>
            <person name="Burnett S.H."/>
            <person name="Grose J.H."/>
        </authorList>
    </citation>
    <scope>NUCLEOTIDE SEQUENCE [LARGE SCALE GENOMIC DNA]</scope>
    <source>
        <strain evidence="2 3">2789STDY5608636</strain>
    </source>
</reference>
<evidence type="ECO:0008006" key="5">
    <source>
        <dbReference type="Google" id="ProtNLM"/>
    </source>
</evidence>
<accession>A0A0M7GNB0</accession>
<dbReference type="Proteomes" id="UP000053096">
    <property type="component" value="Unassembled WGS sequence"/>
</dbReference>
<dbReference type="AlphaFoldDB" id="A0A0M7GNB0"/>
<evidence type="ECO:0000313" key="4">
    <source>
        <dbReference type="Proteomes" id="UP000092950"/>
    </source>
</evidence>